<dbReference type="EMBL" id="JADEYS010000001">
    <property type="protein sequence ID" value="MBE9396017.1"/>
    <property type="molecule type" value="Genomic_DNA"/>
</dbReference>
<comment type="caution">
    <text evidence="3">The sequence shown here is derived from an EMBL/GenBank/DDBJ whole genome shotgun (WGS) entry which is preliminary data.</text>
</comment>
<dbReference type="RefSeq" id="WP_193951561.1">
    <property type="nucleotide sequence ID" value="NZ_JADEYS010000001.1"/>
</dbReference>
<evidence type="ECO:0000313" key="3">
    <source>
        <dbReference type="EMBL" id="MBE9396017.1"/>
    </source>
</evidence>
<dbReference type="Pfam" id="PF01832">
    <property type="entry name" value="Glucosaminidase"/>
    <property type="match status" value="1"/>
</dbReference>
<sequence length="291" mass="32989">MYLPVKATIATLVVLLLITLSLTRLAPPGDPASEKTTKQQSSMIQKISPQPALTITYKPIHSPDDIEALTPPLIKPVAYTRVSTLAALEVSTKKQKFFDMILPAVLISKQRLLAKRIKLAEINAMPTPDEKAQAWLQKQFKLYKAKDTTQLKSKLADHPTSIILAQAALETGWGTSRFFLEGNNIFGVWSFSAKEPRMRASQTREGKPIYVKRYSSLIEAVDDYFVTIARGGPYRQFRKARSQTRDALELIKYLNYYSEIGDEYVQRLRSIITRNKMLRFDSYQLQTADAI</sequence>
<evidence type="ECO:0000259" key="2">
    <source>
        <dbReference type="SMART" id="SM00047"/>
    </source>
</evidence>
<dbReference type="InterPro" id="IPR053195">
    <property type="entry name" value="Bax-like"/>
</dbReference>
<dbReference type="AlphaFoldDB" id="A0A8J7F897"/>
<dbReference type="Gene3D" id="1.10.530.10">
    <property type="match status" value="1"/>
</dbReference>
<evidence type="ECO:0000256" key="1">
    <source>
        <dbReference type="SAM" id="SignalP"/>
    </source>
</evidence>
<protein>
    <submittedName>
        <fullName evidence="3">Glucosaminidase domain-containing protein</fullName>
    </submittedName>
</protein>
<dbReference type="Proteomes" id="UP000640333">
    <property type="component" value="Unassembled WGS sequence"/>
</dbReference>
<organism evidence="3 4">
    <name type="scientific">Pontibacterium sinense</name>
    <dbReference type="NCBI Taxonomy" id="2781979"/>
    <lineage>
        <taxon>Bacteria</taxon>
        <taxon>Pseudomonadati</taxon>
        <taxon>Pseudomonadota</taxon>
        <taxon>Gammaproteobacteria</taxon>
        <taxon>Oceanospirillales</taxon>
        <taxon>Oceanospirillaceae</taxon>
        <taxon>Pontibacterium</taxon>
    </lineage>
</organism>
<dbReference type="PANTHER" id="PTHR40572:SF1">
    <property type="entry name" value="PROTEIN BAX"/>
    <property type="match status" value="1"/>
</dbReference>
<keyword evidence="4" id="KW-1185">Reference proteome</keyword>
<keyword evidence="1" id="KW-0732">Signal</keyword>
<dbReference type="PANTHER" id="PTHR40572">
    <property type="entry name" value="PROTEIN BAX"/>
    <property type="match status" value="1"/>
</dbReference>
<name>A0A8J7F897_9GAMM</name>
<accession>A0A8J7F897</accession>
<proteinExistence type="predicted"/>
<dbReference type="InterPro" id="IPR002901">
    <property type="entry name" value="MGlyc_endo_b_GlcNAc-like_dom"/>
</dbReference>
<dbReference type="SMART" id="SM00047">
    <property type="entry name" value="LYZ2"/>
    <property type="match status" value="1"/>
</dbReference>
<feature type="chain" id="PRO_5035311149" evidence="1">
    <location>
        <begin position="27"/>
        <end position="291"/>
    </location>
</feature>
<feature type="domain" description="Mannosyl-glycoprotein endo-beta-N-acetylglucosamidase-like" evidence="2">
    <location>
        <begin position="141"/>
        <end position="281"/>
    </location>
</feature>
<reference evidence="3" key="1">
    <citation type="submission" date="2020-10" db="EMBL/GenBank/DDBJ databases">
        <title>Bacterium isolated from coastal waters sediment.</title>
        <authorList>
            <person name="Chen R.-J."/>
            <person name="Lu D.-C."/>
            <person name="Zhu K.-L."/>
            <person name="Du Z.-J."/>
        </authorList>
    </citation>
    <scope>NUCLEOTIDE SEQUENCE</scope>
    <source>
        <strain evidence="3">N1Y112</strain>
    </source>
</reference>
<gene>
    <name evidence="3" type="ORF">IOQ59_01945</name>
</gene>
<dbReference type="GO" id="GO:0004040">
    <property type="term" value="F:amidase activity"/>
    <property type="evidence" value="ECO:0007669"/>
    <property type="project" value="InterPro"/>
</dbReference>
<feature type="signal peptide" evidence="1">
    <location>
        <begin position="1"/>
        <end position="26"/>
    </location>
</feature>
<evidence type="ECO:0000313" key="4">
    <source>
        <dbReference type="Proteomes" id="UP000640333"/>
    </source>
</evidence>